<evidence type="ECO:0000313" key="3">
    <source>
        <dbReference type="Proteomes" id="UP000033918"/>
    </source>
</evidence>
<proteinExistence type="predicted"/>
<sequence>MGFLTKFDNMPRIFTSLSGLVFKGSMQGYMTAQLIVIILLAVCEYFIVKAIVKNRLIALTATLFFTLNFSGNFQIYARGHFQWFTQRVFEIFPFLFSFLFLSKFYNKEKYRYYLLSFLFFLIALLTSSYATLLTPFYPSFLFVMAITKKLSVKKRVLYLLLSTPFIIINYLIIKYSSLGEKVVNPPDINLPLLKQMEGYSLKISHQLVTATLPFNLITFFARTFNSSEIKIFINAPFSSIPIYKATILITALKAFIMTVAIPIYLFYSSIIIFLHKKRSPQFHIVFALFLTLIGTLFLSAYTNRFDVYSSIFESRYFYLPGFYIGIIFACFIYNLIPKKPIFIISLLLIWAVYNFKLIDSKFRENFPKTQLWLFPAL</sequence>
<dbReference type="EMBL" id="LCAK01000007">
    <property type="protein sequence ID" value="KKR88421.1"/>
    <property type="molecule type" value="Genomic_DNA"/>
</dbReference>
<dbReference type="AlphaFoldDB" id="A0A0G0ULM3"/>
<feature type="transmembrane region" description="Helical" evidence="1">
    <location>
        <begin position="56"/>
        <end position="77"/>
    </location>
</feature>
<feature type="transmembrane region" description="Helical" evidence="1">
    <location>
        <begin position="254"/>
        <end position="275"/>
    </location>
</feature>
<keyword evidence="1" id="KW-0812">Transmembrane</keyword>
<keyword evidence="1" id="KW-0472">Membrane</keyword>
<feature type="transmembrane region" description="Helical" evidence="1">
    <location>
        <begin position="156"/>
        <end position="173"/>
    </location>
</feature>
<organism evidence="2 3">
    <name type="scientific">Candidatus Wolfebacteria bacterium GW2011_GWB1_41_12</name>
    <dbReference type="NCBI Taxonomy" id="1619006"/>
    <lineage>
        <taxon>Bacteria</taxon>
        <taxon>Candidatus Wolfeibacteriota</taxon>
    </lineage>
</organism>
<feature type="transmembrane region" description="Helical" evidence="1">
    <location>
        <begin position="113"/>
        <end position="136"/>
    </location>
</feature>
<comment type="caution">
    <text evidence="2">The sequence shown here is derived from an EMBL/GenBank/DDBJ whole genome shotgun (WGS) entry which is preliminary data.</text>
</comment>
<gene>
    <name evidence="2" type="ORF">UU38_C0007G0003</name>
</gene>
<feature type="transmembrane region" description="Helical" evidence="1">
    <location>
        <begin position="26"/>
        <end position="47"/>
    </location>
</feature>
<dbReference type="Proteomes" id="UP000033918">
    <property type="component" value="Unassembled WGS sequence"/>
</dbReference>
<evidence type="ECO:0000313" key="2">
    <source>
        <dbReference type="EMBL" id="KKR88421.1"/>
    </source>
</evidence>
<feature type="transmembrane region" description="Helical" evidence="1">
    <location>
        <begin position="315"/>
        <end position="335"/>
    </location>
</feature>
<evidence type="ECO:0008006" key="4">
    <source>
        <dbReference type="Google" id="ProtNLM"/>
    </source>
</evidence>
<feature type="transmembrane region" description="Helical" evidence="1">
    <location>
        <begin position="83"/>
        <end position="101"/>
    </location>
</feature>
<feature type="transmembrane region" description="Helical" evidence="1">
    <location>
        <begin position="281"/>
        <end position="303"/>
    </location>
</feature>
<reference evidence="2 3" key="1">
    <citation type="journal article" date="2015" name="Nature">
        <title>rRNA introns, odd ribosomes, and small enigmatic genomes across a large radiation of phyla.</title>
        <authorList>
            <person name="Brown C.T."/>
            <person name="Hug L.A."/>
            <person name="Thomas B.C."/>
            <person name="Sharon I."/>
            <person name="Castelle C.J."/>
            <person name="Singh A."/>
            <person name="Wilkins M.J."/>
            <person name="Williams K.H."/>
            <person name="Banfield J.F."/>
        </authorList>
    </citation>
    <scope>NUCLEOTIDE SEQUENCE [LARGE SCALE GENOMIC DNA]</scope>
</reference>
<feature type="transmembrane region" description="Helical" evidence="1">
    <location>
        <begin position="341"/>
        <end position="358"/>
    </location>
</feature>
<name>A0A0G0ULM3_9BACT</name>
<protein>
    <recommendedName>
        <fullName evidence="4">Glycosyltransferase RgtA/B/C/D-like domain-containing protein</fullName>
    </recommendedName>
</protein>
<keyword evidence="1" id="KW-1133">Transmembrane helix</keyword>
<accession>A0A0G0ULM3</accession>
<evidence type="ECO:0000256" key="1">
    <source>
        <dbReference type="SAM" id="Phobius"/>
    </source>
</evidence>